<proteinExistence type="inferred from homology"/>
<accession>A0A381NCG1</accession>
<evidence type="ECO:0000256" key="4">
    <source>
        <dbReference type="ARBA" id="ARBA00022679"/>
    </source>
</evidence>
<dbReference type="SUPFAM" id="SSF55979">
    <property type="entry name" value="DNA clamp"/>
    <property type="match status" value="3"/>
</dbReference>
<keyword evidence="8" id="KW-0238">DNA-binding</keyword>
<dbReference type="InterPro" id="IPR022634">
    <property type="entry name" value="DNA_polIII_beta_N"/>
</dbReference>
<evidence type="ECO:0000256" key="6">
    <source>
        <dbReference type="ARBA" id="ARBA00022705"/>
    </source>
</evidence>
<dbReference type="PANTHER" id="PTHR30478">
    <property type="entry name" value="DNA POLYMERASE III SUBUNIT BETA"/>
    <property type="match status" value="1"/>
</dbReference>
<dbReference type="InterPro" id="IPR046938">
    <property type="entry name" value="DNA_clamp_sf"/>
</dbReference>
<dbReference type="GO" id="GO:0006271">
    <property type="term" value="P:DNA strand elongation involved in DNA replication"/>
    <property type="evidence" value="ECO:0007669"/>
    <property type="project" value="TreeGrafter"/>
</dbReference>
<feature type="domain" description="DNA polymerase III beta sliding clamp N-terminal" evidence="9">
    <location>
        <begin position="1"/>
        <end position="119"/>
    </location>
</feature>
<dbReference type="InterPro" id="IPR001001">
    <property type="entry name" value="DNA_polIII_beta"/>
</dbReference>
<dbReference type="EMBL" id="UINC01000266">
    <property type="protein sequence ID" value="SUZ52276.1"/>
    <property type="molecule type" value="Genomic_DNA"/>
</dbReference>
<comment type="similarity">
    <text evidence="2">Belongs to the beta sliding clamp family.</text>
</comment>
<keyword evidence="7" id="KW-0239">DNA-directed DNA polymerase</keyword>
<dbReference type="SMART" id="SM00480">
    <property type="entry name" value="POL3Bc"/>
    <property type="match status" value="1"/>
</dbReference>
<name>A0A381NCG1_9ZZZZ</name>
<dbReference type="Gene3D" id="3.70.10.10">
    <property type="match status" value="1"/>
</dbReference>
<dbReference type="InterPro" id="IPR022635">
    <property type="entry name" value="DNA_polIII_beta_C"/>
</dbReference>
<dbReference type="Pfam" id="PF02767">
    <property type="entry name" value="DNA_pol3_beta_2"/>
    <property type="match status" value="1"/>
</dbReference>
<dbReference type="InterPro" id="IPR022637">
    <property type="entry name" value="DNA_polIII_beta_cen"/>
</dbReference>
<dbReference type="GO" id="GO:0009360">
    <property type="term" value="C:DNA polymerase III complex"/>
    <property type="evidence" value="ECO:0007669"/>
    <property type="project" value="InterPro"/>
</dbReference>
<evidence type="ECO:0000256" key="5">
    <source>
        <dbReference type="ARBA" id="ARBA00022695"/>
    </source>
</evidence>
<feature type="domain" description="DNA polymerase III beta sliding clamp central" evidence="10">
    <location>
        <begin position="130"/>
        <end position="249"/>
    </location>
</feature>
<dbReference type="AlphaFoldDB" id="A0A381NCG1"/>
<dbReference type="Pfam" id="PF00712">
    <property type="entry name" value="DNA_pol3_beta"/>
    <property type="match status" value="1"/>
</dbReference>
<dbReference type="GO" id="GO:0005737">
    <property type="term" value="C:cytoplasm"/>
    <property type="evidence" value="ECO:0007669"/>
    <property type="project" value="UniProtKB-SubCell"/>
</dbReference>
<dbReference type="GO" id="GO:0003677">
    <property type="term" value="F:DNA binding"/>
    <property type="evidence" value="ECO:0007669"/>
    <property type="project" value="UniProtKB-KW"/>
</dbReference>
<dbReference type="PANTHER" id="PTHR30478:SF0">
    <property type="entry name" value="BETA SLIDING CLAMP"/>
    <property type="match status" value="1"/>
</dbReference>
<dbReference type="CDD" id="cd00140">
    <property type="entry name" value="beta_clamp"/>
    <property type="match status" value="1"/>
</dbReference>
<sequence>MKISCLQENLSRGLAVVGRAVASRATLPVTQNVLLSVDQSMLKLSATNLEIAMTTWVGAMIEEEGSITVPARLLTEFVNSLPNDKIDLELDQGSGLLQISSGNSNAHMNITDASEFPPIPTVNDGVAAEVDPLVLKSAITRVAFAAATEESRPVLTGVEMKLDENKFTMAAADGFRLAVHHGTLLKSVPEEVSVIIPARTMSELNRLIGDREEAVEILMTPAKGQVMFRIQGGDTVEIVSQLLQGTFPNYETLIPQSYTTRAVMDLPTVLRAARTASIFARDGSNIIRMHLMPAAADTEPPKVEISARSEEVGDNQDVVDLDEIEGEEGKIAFNSRYLLDVLAVLEKGKVALETTTSSSPGVFKPTDSEDYIHVVMPMFVQW</sequence>
<keyword evidence="3" id="KW-0963">Cytoplasm</keyword>
<evidence type="ECO:0000256" key="7">
    <source>
        <dbReference type="ARBA" id="ARBA00022932"/>
    </source>
</evidence>
<evidence type="ECO:0000259" key="10">
    <source>
        <dbReference type="Pfam" id="PF02767"/>
    </source>
</evidence>
<keyword evidence="4" id="KW-0808">Transferase</keyword>
<keyword evidence="6" id="KW-0235">DNA replication</keyword>
<dbReference type="PIRSF" id="PIRSF000804">
    <property type="entry name" value="DNA_pol_III_b"/>
    <property type="match status" value="1"/>
</dbReference>
<dbReference type="Gene3D" id="3.10.150.10">
    <property type="entry name" value="DNA Polymerase III, subunit A, domain 2"/>
    <property type="match status" value="1"/>
</dbReference>
<dbReference type="Pfam" id="PF02768">
    <property type="entry name" value="DNA_pol3_beta_3"/>
    <property type="match status" value="1"/>
</dbReference>
<dbReference type="NCBIfam" id="TIGR00663">
    <property type="entry name" value="dnan"/>
    <property type="match status" value="1"/>
</dbReference>
<gene>
    <name evidence="12" type="ORF">METZ01_LOCUS5130</name>
</gene>
<feature type="domain" description="DNA polymerase III beta sliding clamp C-terminal" evidence="11">
    <location>
        <begin position="252"/>
        <end position="378"/>
    </location>
</feature>
<evidence type="ECO:0000256" key="2">
    <source>
        <dbReference type="ARBA" id="ARBA00010752"/>
    </source>
</evidence>
<evidence type="ECO:0008006" key="13">
    <source>
        <dbReference type="Google" id="ProtNLM"/>
    </source>
</evidence>
<evidence type="ECO:0000259" key="11">
    <source>
        <dbReference type="Pfam" id="PF02768"/>
    </source>
</evidence>
<comment type="subcellular location">
    <subcellularLocation>
        <location evidence="1">Cytoplasm</location>
    </subcellularLocation>
</comment>
<organism evidence="12">
    <name type="scientific">marine metagenome</name>
    <dbReference type="NCBI Taxonomy" id="408172"/>
    <lineage>
        <taxon>unclassified sequences</taxon>
        <taxon>metagenomes</taxon>
        <taxon>ecological metagenomes</taxon>
    </lineage>
</organism>
<dbReference type="GO" id="GO:0008408">
    <property type="term" value="F:3'-5' exonuclease activity"/>
    <property type="evidence" value="ECO:0007669"/>
    <property type="project" value="InterPro"/>
</dbReference>
<evidence type="ECO:0000256" key="3">
    <source>
        <dbReference type="ARBA" id="ARBA00022490"/>
    </source>
</evidence>
<evidence type="ECO:0000256" key="1">
    <source>
        <dbReference type="ARBA" id="ARBA00004496"/>
    </source>
</evidence>
<protein>
    <recommendedName>
        <fullName evidence="13">Beta sliding clamp</fullName>
    </recommendedName>
</protein>
<evidence type="ECO:0000256" key="8">
    <source>
        <dbReference type="ARBA" id="ARBA00023125"/>
    </source>
</evidence>
<evidence type="ECO:0000313" key="12">
    <source>
        <dbReference type="EMBL" id="SUZ52276.1"/>
    </source>
</evidence>
<reference evidence="12" key="1">
    <citation type="submission" date="2018-05" db="EMBL/GenBank/DDBJ databases">
        <authorList>
            <person name="Lanie J.A."/>
            <person name="Ng W.-L."/>
            <person name="Kazmierczak K.M."/>
            <person name="Andrzejewski T.M."/>
            <person name="Davidsen T.M."/>
            <person name="Wayne K.J."/>
            <person name="Tettelin H."/>
            <person name="Glass J.I."/>
            <person name="Rusch D."/>
            <person name="Podicherti R."/>
            <person name="Tsui H.-C.T."/>
            <person name="Winkler M.E."/>
        </authorList>
    </citation>
    <scope>NUCLEOTIDE SEQUENCE</scope>
</reference>
<evidence type="ECO:0000259" key="9">
    <source>
        <dbReference type="Pfam" id="PF00712"/>
    </source>
</evidence>
<keyword evidence="5" id="KW-0548">Nucleotidyltransferase</keyword>
<dbReference type="GO" id="GO:0003887">
    <property type="term" value="F:DNA-directed DNA polymerase activity"/>
    <property type="evidence" value="ECO:0007669"/>
    <property type="project" value="UniProtKB-KW"/>
</dbReference>